<dbReference type="Proteomes" id="UP000799779">
    <property type="component" value="Unassembled WGS sequence"/>
</dbReference>
<keyword evidence="2" id="KW-1185">Reference proteome</keyword>
<gene>
    <name evidence="1" type="ORF">P154DRAFT_433462</name>
</gene>
<protein>
    <submittedName>
        <fullName evidence="1">Uncharacterized protein</fullName>
    </submittedName>
</protein>
<evidence type="ECO:0000313" key="2">
    <source>
        <dbReference type="Proteomes" id="UP000799779"/>
    </source>
</evidence>
<proteinExistence type="predicted"/>
<dbReference type="AlphaFoldDB" id="A0A6A5WLX6"/>
<dbReference type="OrthoDB" id="5394455at2759"/>
<evidence type="ECO:0000313" key="1">
    <source>
        <dbReference type="EMBL" id="KAF2001161.1"/>
    </source>
</evidence>
<sequence length="96" mass="10472">MAADKSIPDAHLRLAEILSDLTSLRVCDPKAALALVSIRPNSSAAQAQTDEEQDADIKRAKDVVELHYKVREAHKRGELGRGLEEARSLVQRAISG</sequence>
<reference evidence="1" key="1">
    <citation type="journal article" date="2020" name="Stud. Mycol.">
        <title>101 Dothideomycetes genomes: a test case for predicting lifestyles and emergence of pathogens.</title>
        <authorList>
            <person name="Haridas S."/>
            <person name="Albert R."/>
            <person name="Binder M."/>
            <person name="Bloem J."/>
            <person name="Labutti K."/>
            <person name="Salamov A."/>
            <person name="Andreopoulos B."/>
            <person name="Baker S."/>
            <person name="Barry K."/>
            <person name="Bills G."/>
            <person name="Bluhm B."/>
            <person name="Cannon C."/>
            <person name="Castanera R."/>
            <person name="Culley D."/>
            <person name="Daum C."/>
            <person name="Ezra D."/>
            <person name="Gonzalez J."/>
            <person name="Henrissat B."/>
            <person name="Kuo A."/>
            <person name="Liang C."/>
            <person name="Lipzen A."/>
            <person name="Lutzoni F."/>
            <person name="Magnuson J."/>
            <person name="Mondo S."/>
            <person name="Nolan M."/>
            <person name="Ohm R."/>
            <person name="Pangilinan J."/>
            <person name="Park H.-J."/>
            <person name="Ramirez L."/>
            <person name="Alfaro M."/>
            <person name="Sun H."/>
            <person name="Tritt A."/>
            <person name="Yoshinaga Y."/>
            <person name="Zwiers L.-H."/>
            <person name="Turgeon B."/>
            <person name="Goodwin S."/>
            <person name="Spatafora J."/>
            <person name="Crous P."/>
            <person name="Grigoriev I."/>
        </authorList>
    </citation>
    <scope>NUCLEOTIDE SEQUENCE</scope>
    <source>
        <strain evidence="1">CBS 123094</strain>
    </source>
</reference>
<dbReference type="EMBL" id="ML977584">
    <property type="protein sequence ID" value="KAF2001161.1"/>
    <property type="molecule type" value="Genomic_DNA"/>
</dbReference>
<organism evidence="1 2">
    <name type="scientific">Amniculicola lignicola CBS 123094</name>
    <dbReference type="NCBI Taxonomy" id="1392246"/>
    <lineage>
        <taxon>Eukaryota</taxon>
        <taxon>Fungi</taxon>
        <taxon>Dikarya</taxon>
        <taxon>Ascomycota</taxon>
        <taxon>Pezizomycotina</taxon>
        <taxon>Dothideomycetes</taxon>
        <taxon>Pleosporomycetidae</taxon>
        <taxon>Pleosporales</taxon>
        <taxon>Amniculicolaceae</taxon>
        <taxon>Amniculicola</taxon>
    </lineage>
</organism>
<accession>A0A6A5WLX6</accession>
<name>A0A6A5WLX6_9PLEO</name>